<dbReference type="InterPro" id="IPR035530">
    <property type="entry name" value="PBSX_XtrA"/>
</dbReference>
<accession>A0A5S9MFJ6</accession>
<evidence type="ECO:0000313" key="2">
    <source>
        <dbReference type="Proteomes" id="UP000464658"/>
    </source>
</evidence>
<reference evidence="1 2" key="1">
    <citation type="submission" date="2019-12" db="EMBL/GenBank/DDBJ databases">
        <title>Full genome sequence of a Bacillus safensis strain isolated from commercially available natto in Indonesia.</title>
        <authorList>
            <person name="Yoshida M."/>
            <person name="Uomi M."/>
            <person name="Waturangi D."/>
            <person name="Ekaputri J.J."/>
            <person name="Setiamarga D.H.E."/>
        </authorList>
    </citation>
    <scope>NUCLEOTIDE SEQUENCE [LARGE SCALE GENOMIC DNA]</scope>
    <source>
        <strain evidence="1 2">IDN1</strain>
    </source>
</reference>
<gene>
    <name evidence="1" type="ORF">BsIDN1_54910</name>
</gene>
<dbReference type="Proteomes" id="UP000464658">
    <property type="component" value="Chromosome"/>
</dbReference>
<sequence length="136" mass="15340">MIRPVHVSILQPSLQHIQEALHSIADEVPLQMVDLRVSQFYSMCPRVEIIINTVGGGTRLSPKKRDKHMNEPKQLFIQENQTFVGEMEKGKIQVIVLDGNVGTAYKMDVPEHGKTIIQTAKGHFARVDHEIGFKIS</sequence>
<evidence type="ECO:0000313" key="1">
    <source>
        <dbReference type="EMBL" id="BBP91873.1"/>
    </source>
</evidence>
<dbReference type="AlphaFoldDB" id="A0A5S9MFJ6"/>
<name>A0A5S9MFJ6_BACIA</name>
<organism evidence="1 2">
    <name type="scientific">Bacillus safensis</name>
    <dbReference type="NCBI Taxonomy" id="561879"/>
    <lineage>
        <taxon>Bacteria</taxon>
        <taxon>Bacillati</taxon>
        <taxon>Bacillota</taxon>
        <taxon>Bacilli</taxon>
        <taxon>Bacillales</taxon>
        <taxon>Bacillaceae</taxon>
        <taxon>Bacillus</taxon>
    </lineage>
</organism>
<dbReference type="Pfam" id="PF17356">
    <property type="entry name" value="PBSX_XtrA"/>
    <property type="match status" value="1"/>
</dbReference>
<protein>
    <submittedName>
        <fullName evidence="1">Uncharacterized protein</fullName>
    </submittedName>
</protein>
<proteinExistence type="predicted"/>
<dbReference type="EMBL" id="AP021906">
    <property type="protein sequence ID" value="BBP91873.1"/>
    <property type="molecule type" value="Genomic_DNA"/>
</dbReference>